<dbReference type="GO" id="GO:0015031">
    <property type="term" value="P:protein transport"/>
    <property type="evidence" value="ECO:0007669"/>
    <property type="project" value="UniProtKB-KW"/>
</dbReference>
<evidence type="ECO:0000256" key="8">
    <source>
        <dbReference type="ARBA" id="ARBA00022989"/>
    </source>
</evidence>
<name>A0A1Y1XQU0_9FUNG</name>
<feature type="transmembrane region" description="Helical" evidence="11">
    <location>
        <begin position="97"/>
        <end position="113"/>
    </location>
</feature>
<organism evidence="12 13">
    <name type="scientific">Anaeromyces robustus</name>
    <dbReference type="NCBI Taxonomy" id="1754192"/>
    <lineage>
        <taxon>Eukaryota</taxon>
        <taxon>Fungi</taxon>
        <taxon>Fungi incertae sedis</taxon>
        <taxon>Chytridiomycota</taxon>
        <taxon>Chytridiomycota incertae sedis</taxon>
        <taxon>Neocallimastigomycetes</taxon>
        <taxon>Neocallimastigales</taxon>
        <taxon>Neocallimastigaceae</taxon>
        <taxon>Anaeromyces</taxon>
    </lineage>
</organism>
<dbReference type="OrthoDB" id="7694678at2759"/>
<feature type="transmembrane region" description="Helical" evidence="11">
    <location>
        <begin position="6"/>
        <end position="23"/>
    </location>
</feature>
<keyword evidence="3 11" id="KW-0813">Transport</keyword>
<dbReference type="AlphaFoldDB" id="A0A1Y1XQU0"/>
<dbReference type="PANTHER" id="PTHR10585">
    <property type="entry name" value="ER LUMEN PROTEIN RETAINING RECEPTOR"/>
    <property type="match status" value="1"/>
</dbReference>
<feature type="transmembrane region" description="Helical" evidence="11">
    <location>
        <begin position="176"/>
        <end position="199"/>
    </location>
</feature>
<comment type="caution">
    <text evidence="12">The sequence shown here is derived from an EMBL/GenBank/DDBJ whole genome shotgun (WGS) entry which is preliminary data.</text>
</comment>
<dbReference type="PROSITE" id="PS00952">
    <property type="entry name" value="ER_LUMEN_RECEPTOR_2"/>
    <property type="match status" value="1"/>
</dbReference>
<dbReference type="PRINTS" id="PR00660">
    <property type="entry name" value="ERLUMENR"/>
</dbReference>
<dbReference type="GO" id="GO:0046923">
    <property type="term" value="F:ER retention sequence binding"/>
    <property type="evidence" value="ECO:0007669"/>
    <property type="project" value="InterPro"/>
</dbReference>
<comment type="similarity">
    <text evidence="2 11">Belongs to the ERD2 family.</text>
</comment>
<keyword evidence="13" id="KW-1185">Reference proteome</keyword>
<keyword evidence="9 11" id="KW-0472">Membrane</keyword>
<dbReference type="STRING" id="1754192.A0A1Y1XQU0"/>
<evidence type="ECO:0000256" key="11">
    <source>
        <dbReference type="RuleBase" id="RU000634"/>
    </source>
</evidence>
<dbReference type="GO" id="GO:0016192">
    <property type="term" value="P:vesicle-mediated transport"/>
    <property type="evidence" value="ECO:0007669"/>
    <property type="project" value="UniProtKB-KW"/>
</dbReference>
<evidence type="ECO:0000256" key="3">
    <source>
        <dbReference type="ARBA" id="ARBA00022448"/>
    </source>
</evidence>
<protein>
    <recommendedName>
        <fullName evidence="11">ER lumen protein-retaining receptor</fullName>
    </recommendedName>
</protein>
<comment type="subcellular location">
    <subcellularLocation>
        <location evidence="1 11">Endoplasmic reticulum membrane</location>
        <topology evidence="1 11">Multi-pass membrane protein</topology>
    </subcellularLocation>
</comment>
<keyword evidence="8 11" id="KW-1133">Transmembrane helix</keyword>
<dbReference type="GO" id="GO:0005789">
    <property type="term" value="C:endoplasmic reticulum membrane"/>
    <property type="evidence" value="ECO:0007669"/>
    <property type="project" value="UniProtKB-SubCell"/>
</dbReference>
<dbReference type="Proteomes" id="UP000193944">
    <property type="component" value="Unassembled WGS sequence"/>
</dbReference>
<feature type="transmembrane region" description="Helical" evidence="11">
    <location>
        <begin position="119"/>
        <end position="138"/>
    </location>
</feature>
<dbReference type="GO" id="GO:0006621">
    <property type="term" value="P:protein retention in ER lumen"/>
    <property type="evidence" value="ECO:0007669"/>
    <property type="project" value="InterPro"/>
</dbReference>
<gene>
    <name evidence="12" type="ORF">BCR32DRAFT_197292</name>
</gene>
<evidence type="ECO:0000256" key="1">
    <source>
        <dbReference type="ARBA" id="ARBA00004477"/>
    </source>
</evidence>
<keyword evidence="4 11" id="KW-0812">Transmembrane</keyword>
<dbReference type="InterPro" id="IPR000133">
    <property type="entry name" value="ER_ret_rcpt"/>
</dbReference>
<evidence type="ECO:0000256" key="2">
    <source>
        <dbReference type="ARBA" id="ARBA00010120"/>
    </source>
</evidence>
<evidence type="ECO:0000256" key="7">
    <source>
        <dbReference type="ARBA" id="ARBA00022927"/>
    </source>
</evidence>
<evidence type="ECO:0000256" key="5">
    <source>
        <dbReference type="ARBA" id="ARBA00022824"/>
    </source>
</evidence>
<evidence type="ECO:0000313" key="12">
    <source>
        <dbReference type="EMBL" id="ORX88139.1"/>
    </source>
</evidence>
<evidence type="ECO:0000256" key="4">
    <source>
        <dbReference type="ARBA" id="ARBA00022692"/>
    </source>
</evidence>
<reference evidence="12 13" key="2">
    <citation type="submission" date="2016-08" db="EMBL/GenBank/DDBJ databases">
        <title>Pervasive Adenine N6-methylation of Active Genes in Fungi.</title>
        <authorList>
            <consortium name="DOE Joint Genome Institute"/>
            <person name="Mondo S.J."/>
            <person name="Dannebaum R.O."/>
            <person name="Kuo R.C."/>
            <person name="Labutti K."/>
            <person name="Haridas S."/>
            <person name="Kuo A."/>
            <person name="Salamov A."/>
            <person name="Ahrendt S.R."/>
            <person name="Lipzen A."/>
            <person name="Sullivan W."/>
            <person name="Andreopoulos W.B."/>
            <person name="Clum A."/>
            <person name="Lindquist E."/>
            <person name="Daum C."/>
            <person name="Ramamoorthy G.K."/>
            <person name="Gryganskyi A."/>
            <person name="Culley D."/>
            <person name="Magnuson J.K."/>
            <person name="James T.Y."/>
            <person name="O'Malley M.A."/>
            <person name="Stajich J.E."/>
            <person name="Spatafora J.W."/>
            <person name="Visel A."/>
            <person name="Grigoriev I.V."/>
        </authorList>
    </citation>
    <scope>NUCLEOTIDE SEQUENCE [LARGE SCALE GENOMIC DNA]</scope>
    <source>
        <strain evidence="12 13">S4</strain>
    </source>
</reference>
<keyword evidence="7 11" id="KW-0653">Protein transport</keyword>
<feature type="transmembrane region" description="Helical" evidence="11">
    <location>
        <begin position="150"/>
        <end position="170"/>
    </location>
</feature>
<evidence type="ECO:0000313" key="13">
    <source>
        <dbReference type="Proteomes" id="UP000193944"/>
    </source>
</evidence>
<keyword evidence="10 11" id="KW-0675">Receptor</keyword>
<dbReference type="EMBL" id="MCFG01000002">
    <property type="protein sequence ID" value="ORX88139.1"/>
    <property type="molecule type" value="Genomic_DNA"/>
</dbReference>
<keyword evidence="5 11" id="KW-0256">Endoplasmic reticulum</keyword>
<dbReference type="Pfam" id="PF00810">
    <property type="entry name" value="ER_lumen_recept"/>
    <property type="match status" value="1"/>
</dbReference>
<proteinExistence type="inferred from homology"/>
<feature type="transmembrane region" description="Helical" evidence="11">
    <location>
        <begin position="55"/>
        <end position="76"/>
    </location>
</feature>
<evidence type="ECO:0000256" key="6">
    <source>
        <dbReference type="ARBA" id="ARBA00022892"/>
    </source>
</evidence>
<evidence type="ECO:0000256" key="9">
    <source>
        <dbReference type="ARBA" id="ARBA00023136"/>
    </source>
</evidence>
<sequence length="212" mass="25069">MNLFRLIADLMHLISIVIILLKITKTRSAAGISFKSQLLYVIVFCTRYLDLFTTYISLYNTLMKIFFISTSFYIVYLMKFKFKATWEPSLDTFKIEYLLIPCAVLALIFNYEFSFMEVLWTFSIYLEAVAILPQLFQMQRTGEAETITSHYLFALGAYRALYILNWIWRYFVDHQIYWIVVISGIVQTAIYSDFLYIYITKVFKGQKFSLPA</sequence>
<dbReference type="PROSITE" id="PS00951">
    <property type="entry name" value="ER_LUMEN_RECEPTOR_1"/>
    <property type="match status" value="1"/>
</dbReference>
<accession>A0A1Y1XQU0</accession>
<evidence type="ECO:0000256" key="10">
    <source>
        <dbReference type="ARBA" id="ARBA00023170"/>
    </source>
</evidence>
<keyword evidence="6" id="KW-0931">ER-Golgi transport</keyword>
<reference evidence="12 13" key="1">
    <citation type="submission" date="2016-08" db="EMBL/GenBank/DDBJ databases">
        <title>A Parts List for Fungal Cellulosomes Revealed by Comparative Genomics.</title>
        <authorList>
            <consortium name="DOE Joint Genome Institute"/>
            <person name="Haitjema C.H."/>
            <person name="Gilmore S.P."/>
            <person name="Henske J.K."/>
            <person name="Solomon K.V."/>
            <person name="De Groot R."/>
            <person name="Kuo A."/>
            <person name="Mondo S.J."/>
            <person name="Salamov A.A."/>
            <person name="Labutti K."/>
            <person name="Zhao Z."/>
            <person name="Chiniquy J."/>
            <person name="Barry K."/>
            <person name="Brewer H.M."/>
            <person name="Purvine S.O."/>
            <person name="Wright A.T."/>
            <person name="Boxma B."/>
            <person name="Van Alen T."/>
            <person name="Hackstein J.H."/>
            <person name="Baker S.E."/>
            <person name="Grigoriev I.V."/>
            <person name="O'Malley M.A."/>
        </authorList>
    </citation>
    <scope>NUCLEOTIDE SEQUENCE [LARGE SCALE GENOMIC DNA]</scope>
    <source>
        <strain evidence="12 13">S4</strain>
    </source>
</reference>